<feature type="compositionally biased region" description="Low complexity" evidence="1">
    <location>
        <begin position="53"/>
        <end position="66"/>
    </location>
</feature>
<dbReference type="InterPro" id="IPR013103">
    <property type="entry name" value="RVT_2"/>
</dbReference>
<dbReference type="Pfam" id="PF07727">
    <property type="entry name" value="RVT_2"/>
    <property type="match status" value="1"/>
</dbReference>
<reference evidence="3" key="1">
    <citation type="journal article" date="2019" name="Sci. Rep.">
        <title>Draft genome of Tanacetum cinerariifolium, the natural source of mosquito coil.</title>
        <authorList>
            <person name="Yamashiro T."/>
            <person name="Shiraishi A."/>
            <person name="Satake H."/>
            <person name="Nakayama K."/>
        </authorList>
    </citation>
    <scope>NUCLEOTIDE SEQUENCE</scope>
</reference>
<organism evidence="3">
    <name type="scientific">Tanacetum cinerariifolium</name>
    <name type="common">Dalmatian daisy</name>
    <name type="synonym">Chrysanthemum cinerariifolium</name>
    <dbReference type="NCBI Taxonomy" id="118510"/>
    <lineage>
        <taxon>Eukaryota</taxon>
        <taxon>Viridiplantae</taxon>
        <taxon>Streptophyta</taxon>
        <taxon>Embryophyta</taxon>
        <taxon>Tracheophyta</taxon>
        <taxon>Spermatophyta</taxon>
        <taxon>Magnoliopsida</taxon>
        <taxon>eudicotyledons</taxon>
        <taxon>Gunneridae</taxon>
        <taxon>Pentapetalae</taxon>
        <taxon>asterids</taxon>
        <taxon>campanulids</taxon>
        <taxon>Asterales</taxon>
        <taxon>Asteraceae</taxon>
        <taxon>Asteroideae</taxon>
        <taxon>Anthemideae</taxon>
        <taxon>Anthemidinae</taxon>
        <taxon>Tanacetum</taxon>
    </lineage>
</organism>
<dbReference type="EMBL" id="BKCJ010003259">
    <property type="protein sequence ID" value="GEU53991.1"/>
    <property type="molecule type" value="Genomic_DNA"/>
</dbReference>
<protein>
    <submittedName>
        <fullName evidence="3">Retrovirus-related Pol polyprotein from transposon TNT 1-94</fullName>
    </submittedName>
</protein>
<accession>A0A6L2KWH2</accession>
<evidence type="ECO:0000313" key="3">
    <source>
        <dbReference type="EMBL" id="GEU53991.1"/>
    </source>
</evidence>
<sequence>MASKQSSSGPVLHEMTPGTITNVVSRVPAVVALEPADSTSTPSTASLDQDAPSSSTSQTTQQSQSQDIPLGVAEETRDIEVARMNNDPLYDIPIPEPDYEKYFSMDVILTNVHLKDLPLEYIRIWTKDHLLDNSTGRVCRPRQSQSRIEYEKSLYGLKQAPRAWYDLLSSFLLSQEFSKGVVDPTLFIRREGKTSYWYKSIGIFLNKSKYALEILKEYGMETSDPVDTLMVEKSKLNEDP</sequence>
<comment type="caution">
    <text evidence="3">The sequence shown here is derived from an EMBL/GenBank/DDBJ whole genome shotgun (WGS) entry which is preliminary data.</text>
</comment>
<evidence type="ECO:0000256" key="1">
    <source>
        <dbReference type="SAM" id="MobiDB-lite"/>
    </source>
</evidence>
<feature type="domain" description="Reverse transcriptase Ty1/copia-type" evidence="2">
    <location>
        <begin position="146"/>
        <end position="194"/>
    </location>
</feature>
<proteinExistence type="predicted"/>
<feature type="compositionally biased region" description="Low complexity" evidence="1">
    <location>
        <begin position="35"/>
        <end position="46"/>
    </location>
</feature>
<feature type="region of interest" description="Disordered" evidence="1">
    <location>
        <begin position="34"/>
        <end position="72"/>
    </location>
</feature>
<evidence type="ECO:0000259" key="2">
    <source>
        <dbReference type="Pfam" id="PF07727"/>
    </source>
</evidence>
<dbReference type="AlphaFoldDB" id="A0A6L2KWH2"/>
<gene>
    <name evidence="3" type="ORF">Tci_025969</name>
</gene>
<name>A0A6L2KWH2_TANCI</name>